<dbReference type="AlphaFoldDB" id="A0A101FIW1"/>
<accession>A0A101FIW1</accession>
<dbReference type="Gene3D" id="3.10.50.40">
    <property type="match status" value="1"/>
</dbReference>
<gene>
    <name evidence="3" type="ORF">DCE01_00800</name>
</gene>
<dbReference type="Gene3D" id="1.10.4030.10">
    <property type="entry name" value="Porin chaperone SurA, peptide-binding domain"/>
    <property type="match status" value="1"/>
</dbReference>
<keyword evidence="1" id="KW-0732">Signal</keyword>
<evidence type="ECO:0000259" key="2">
    <source>
        <dbReference type="Pfam" id="PF13145"/>
    </source>
</evidence>
<dbReference type="PANTHER" id="PTHR47637:SF1">
    <property type="entry name" value="CHAPERONE SURA"/>
    <property type="match status" value="1"/>
</dbReference>
<feature type="domain" description="PpiC" evidence="2">
    <location>
        <begin position="164"/>
        <end position="283"/>
    </location>
</feature>
<name>A0A101FIW1_9BACT</name>
<evidence type="ECO:0000256" key="1">
    <source>
        <dbReference type="ARBA" id="ARBA00022729"/>
    </source>
</evidence>
<proteinExistence type="predicted"/>
<evidence type="ECO:0000313" key="3">
    <source>
        <dbReference type="EMBL" id="HAA83321.1"/>
    </source>
</evidence>
<dbReference type="EMBL" id="DLVE01000011">
    <property type="protein sequence ID" value="HAA83321.1"/>
    <property type="molecule type" value="Genomic_DNA"/>
</dbReference>
<organism evidence="3 4">
    <name type="scientific">Thermodesulfobacterium commune</name>
    <dbReference type="NCBI Taxonomy" id="1741"/>
    <lineage>
        <taxon>Bacteria</taxon>
        <taxon>Pseudomonadati</taxon>
        <taxon>Thermodesulfobacteriota</taxon>
        <taxon>Thermodesulfobacteria</taxon>
        <taxon>Thermodesulfobacteriales</taxon>
        <taxon>Thermodesulfobacteriaceae</taxon>
        <taxon>Thermodesulfobacterium</taxon>
    </lineage>
</organism>
<evidence type="ECO:0000313" key="4">
    <source>
        <dbReference type="Proteomes" id="UP000257240"/>
    </source>
</evidence>
<reference evidence="3 4" key="1">
    <citation type="journal article" date="2018" name="Nat. Biotechnol.">
        <title>A standardized bacterial taxonomy based on genome phylogeny substantially revises the tree of life.</title>
        <authorList>
            <person name="Parks D.H."/>
            <person name="Chuvochina M."/>
            <person name="Waite D.W."/>
            <person name="Rinke C."/>
            <person name="Skarshewski A."/>
            <person name="Chaumeil P.A."/>
            <person name="Hugenholtz P."/>
        </authorList>
    </citation>
    <scope>NUCLEOTIDE SEQUENCE [LARGE SCALE GENOMIC DNA]</scope>
    <source>
        <strain evidence="3">UBA12529</strain>
    </source>
</reference>
<dbReference type="Pfam" id="PF13145">
    <property type="entry name" value="Rotamase_2"/>
    <property type="match status" value="1"/>
</dbReference>
<dbReference type="InterPro" id="IPR027304">
    <property type="entry name" value="Trigger_fact/SurA_dom_sf"/>
</dbReference>
<dbReference type="GO" id="GO:0003755">
    <property type="term" value="F:peptidyl-prolyl cis-trans isomerase activity"/>
    <property type="evidence" value="ECO:0007669"/>
    <property type="project" value="InterPro"/>
</dbReference>
<dbReference type="SUPFAM" id="SSF109998">
    <property type="entry name" value="Triger factor/SurA peptide-binding domain-like"/>
    <property type="match status" value="1"/>
</dbReference>
<dbReference type="PANTHER" id="PTHR47637">
    <property type="entry name" value="CHAPERONE SURA"/>
    <property type="match status" value="1"/>
</dbReference>
<dbReference type="InterPro" id="IPR000297">
    <property type="entry name" value="PPIase_PpiC"/>
</dbReference>
<dbReference type="Pfam" id="PF13624">
    <property type="entry name" value="SurA_N_3"/>
    <property type="match status" value="1"/>
</dbReference>
<sequence length="315" mass="37169">MDVRTIKKVLLKSLFCGFFLVLLLSSYLQAATKINQIVAVVGEEFLTLYELEELCAPIYQRFIKPEMPLEEKEKIKEEIRKRVLNEWIEDTLVGLEAKKYGFKVEDEELEAYLKEEIKAAGGEANFKQMLKEKGLTLEEYKKKVRENLLKIKLVQFMLKEKVVVTDDELKPLYAEEIKKYDKSFRYWLSVLITKEEPLANTVYEESIKGKPLEELIKGLPKEKVSFFNESFKEEDLDPKILEKVKELNPGELSKPFKVGENFYLIKLSKKGENEPPSFEELKPKLKQKLFEEKAQKFIENWIKELKEKRYVKIYL</sequence>
<dbReference type="InterPro" id="IPR046357">
    <property type="entry name" value="PPIase_dom_sf"/>
</dbReference>
<comment type="caution">
    <text evidence="3">The sequence shown here is derived from an EMBL/GenBank/DDBJ whole genome shotgun (WGS) entry which is preliminary data.</text>
</comment>
<dbReference type="Proteomes" id="UP000257240">
    <property type="component" value="Unassembled WGS sequence"/>
</dbReference>
<protein>
    <recommendedName>
        <fullName evidence="2">PpiC domain-containing protein</fullName>
    </recommendedName>
</protein>
<dbReference type="InterPro" id="IPR050280">
    <property type="entry name" value="OMP_Chaperone_SurA"/>
</dbReference>
<dbReference type="SUPFAM" id="SSF54534">
    <property type="entry name" value="FKBP-like"/>
    <property type="match status" value="1"/>
</dbReference>